<dbReference type="Proteomes" id="UP000626026">
    <property type="component" value="Unassembled WGS sequence"/>
</dbReference>
<dbReference type="RefSeq" id="WP_187787088.1">
    <property type="nucleotide sequence ID" value="NZ_JACTVA010000085.1"/>
</dbReference>
<keyword evidence="2" id="KW-1185">Reference proteome</keyword>
<gene>
    <name evidence="1" type="ORF">IBL26_24255</name>
</gene>
<sequence>MQQPFMSLAMALDGLAKARSNPHWRPSLCVKAEALRIEAAVISHQSASRRAQLKIAREALRVGSLGSAYGL</sequence>
<organism evidence="1 2">
    <name type="scientific">Teichococcus aerophilus</name>
    <dbReference type="NCBI Taxonomy" id="1224513"/>
    <lineage>
        <taxon>Bacteria</taxon>
        <taxon>Pseudomonadati</taxon>
        <taxon>Pseudomonadota</taxon>
        <taxon>Alphaproteobacteria</taxon>
        <taxon>Acetobacterales</taxon>
        <taxon>Roseomonadaceae</taxon>
        <taxon>Roseomonas</taxon>
    </lineage>
</organism>
<reference evidence="1 2" key="1">
    <citation type="journal article" date="2013" name="Int. J. Syst. Evol. Microbiol.">
        <title>Roseomonas aerophila sp. nov., isolated from air.</title>
        <authorList>
            <person name="Kim S.J."/>
            <person name="Weon H.Y."/>
            <person name="Ahn J.H."/>
            <person name="Hong S.B."/>
            <person name="Seok S.J."/>
            <person name="Whang K.S."/>
            <person name="Kwon S.W."/>
        </authorList>
    </citation>
    <scope>NUCLEOTIDE SEQUENCE [LARGE SCALE GENOMIC DNA]</scope>
    <source>
        <strain evidence="1 2">NBRC 108923</strain>
    </source>
</reference>
<protein>
    <submittedName>
        <fullName evidence="1">Uncharacterized protein</fullName>
    </submittedName>
</protein>
<evidence type="ECO:0000313" key="2">
    <source>
        <dbReference type="Proteomes" id="UP000626026"/>
    </source>
</evidence>
<accession>A0ABR7RUE3</accession>
<proteinExistence type="predicted"/>
<evidence type="ECO:0000313" key="1">
    <source>
        <dbReference type="EMBL" id="MBC9209968.1"/>
    </source>
</evidence>
<name>A0ABR7RUE3_9PROT</name>
<comment type="caution">
    <text evidence="1">The sequence shown here is derived from an EMBL/GenBank/DDBJ whole genome shotgun (WGS) entry which is preliminary data.</text>
</comment>
<dbReference type="EMBL" id="JACTVA010000085">
    <property type="protein sequence ID" value="MBC9209968.1"/>
    <property type="molecule type" value="Genomic_DNA"/>
</dbReference>